<dbReference type="STRING" id="112413.SAMN05421854_12051"/>
<dbReference type="GO" id="GO:0003700">
    <property type="term" value="F:DNA-binding transcription factor activity"/>
    <property type="evidence" value="ECO:0007669"/>
    <property type="project" value="InterPro"/>
</dbReference>
<dbReference type="PANTHER" id="PTHR30514">
    <property type="entry name" value="GLUCOKINASE"/>
    <property type="match status" value="1"/>
</dbReference>
<evidence type="ECO:0000313" key="5">
    <source>
        <dbReference type="EMBL" id="NEC60066.1"/>
    </source>
</evidence>
<accession>A0A1I6APC5</accession>
<name>A0A1I6APC5_9PSEU</name>
<dbReference type="OrthoDB" id="3808596at2"/>
<evidence type="ECO:0000313" key="6">
    <source>
        <dbReference type="EMBL" id="SFQ70574.1"/>
    </source>
</evidence>
<keyword evidence="1" id="KW-0805">Transcription regulation</keyword>
<dbReference type="PROSITE" id="PS51071">
    <property type="entry name" value="HTH_RPIR"/>
    <property type="match status" value="1"/>
</dbReference>
<reference evidence="6 7" key="1">
    <citation type="submission" date="2016-10" db="EMBL/GenBank/DDBJ databases">
        <authorList>
            <person name="de Groot N.N."/>
        </authorList>
    </citation>
    <scope>NUCLEOTIDE SEQUENCE [LARGE SCALE GENOMIC DNA]</scope>
    <source>
        <strain evidence="6 7">DSM 44637</strain>
    </source>
</reference>
<dbReference type="Gene3D" id="1.10.10.10">
    <property type="entry name" value="Winged helix-like DNA-binding domain superfamily/Winged helix DNA-binding domain"/>
    <property type="match status" value="1"/>
</dbReference>
<evidence type="ECO:0000259" key="4">
    <source>
        <dbReference type="PROSITE" id="PS51071"/>
    </source>
</evidence>
<organism evidence="6 7">
    <name type="scientific">Amycolatopsis rubida</name>
    <dbReference type="NCBI Taxonomy" id="112413"/>
    <lineage>
        <taxon>Bacteria</taxon>
        <taxon>Bacillati</taxon>
        <taxon>Actinomycetota</taxon>
        <taxon>Actinomycetes</taxon>
        <taxon>Pseudonocardiales</taxon>
        <taxon>Pseudonocardiaceae</taxon>
        <taxon>Amycolatopsis</taxon>
    </lineage>
</organism>
<evidence type="ECO:0000313" key="8">
    <source>
        <dbReference type="Proteomes" id="UP000470404"/>
    </source>
</evidence>
<dbReference type="Pfam" id="PF01380">
    <property type="entry name" value="SIS"/>
    <property type="match status" value="1"/>
</dbReference>
<proteinExistence type="predicted"/>
<dbReference type="Pfam" id="PF01418">
    <property type="entry name" value="HTH_6"/>
    <property type="match status" value="1"/>
</dbReference>
<dbReference type="EMBL" id="FOWC01000020">
    <property type="protein sequence ID" value="SFQ70574.1"/>
    <property type="molecule type" value="Genomic_DNA"/>
</dbReference>
<evidence type="ECO:0000256" key="3">
    <source>
        <dbReference type="ARBA" id="ARBA00023163"/>
    </source>
</evidence>
<evidence type="ECO:0000313" key="7">
    <source>
        <dbReference type="Proteomes" id="UP000199137"/>
    </source>
</evidence>
<evidence type="ECO:0000256" key="1">
    <source>
        <dbReference type="ARBA" id="ARBA00023015"/>
    </source>
</evidence>
<dbReference type="Proteomes" id="UP000199137">
    <property type="component" value="Unassembled WGS sequence"/>
</dbReference>
<dbReference type="InterPro" id="IPR047640">
    <property type="entry name" value="RpiR-like"/>
</dbReference>
<dbReference type="EMBL" id="JAAGNC010000167">
    <property type="protein sequence ID" value="NEC60066.1"/>
    <property type="molecule type" value="Genomic_DNA"/>
</dbReference>
<feature type="domain" description="HTH rpiR-type" evidence="4">
    <location>
        <begin position="9"/>
        <end position="85"/>
    </location>
</feature>
<protein>
    <submittedName>
        <fullName evidence="6">DNA-binding transcriptional regulator, MurR/RpiR family, contains HTH and SIS domains</fullName>
    </submittedName>
    <submittedName>
        <fullName evidence="5">MurR/RpiR family transcriptional regulator</fullName>
    </submittedName>
</protein>
<dbReference type="SUPFAM" id="SSF46689">
    <property type="entry name" value="Homeodomain-like"/>
    <property type="match status" value="1"/>
</dbReference>
<dbReference type="InterPro" id="IPR001347">
    <property type="entry name" value="SIS_dom"/>
</dbReference>
<dbReference type="InterPro" id="IPR009057">
    <property type="entry name" value="Homeodomain-like_sf"/>
</dbReference>
<dbReference type="Proteomes" id="UP000470404">
    <property type="component" value="Unassembled WGS sequence"/>
</dbReference>
<keyword evidence="3" id="KW-0804">Transcription</keyword>
<keyword evidence="2 6" id="KW-0238">DNA-binding</keyword>
<dbReference type="SUPFAM" id="SSF53697">
    <property type="entry name" value="SIS domain"/>
    <property type="match status" value="1"/>
</dbReference>
<dbReference type="GO" id="GO:1901135">
    <property type="term" value="P:carbohydrate derivative metabolic process"/>
    <property type="evidence" value="ECO:0007669"/>
    <property type="project" value="InterPro"/>
</dbReference>
<keyword evidence="8" id="KW-1185">Reference proteome</keyword>
<dbReference type="InterPro" id="IPR035472">
    <property type="entry name" value="RpiR-like_SIS"/>
</dbReference>
<dbReference type="AlphaFoldDB" id="A0A1I6APC5"/>
<dbReference type="InterPro" id="IPR046348">
    <property type="entry name" value="SIS_dom_sf"/>
</dbReference>
<sequence>MSTTYLGGDQFDDHVRARLDDLKPAERQVARFMLANPNEVLFSSAGDLGAAAGTSDATVVRTAKALGYSGLPELKRHLGQTFTARTEPTVRLSAAMENLGSTGSRQIDRVMADSAERLQEMQRQLAPEAVEEAAQLLLDARMVFTWGLGLSSVCAEYAAFRLARRGLVTRHCDDTGFRLADALLPLRAEDAVLVYVPARQNRDVELILRYAEEVGAAVVLVTSQLSADLESRVRVVLPAPDSPTKFTGETLTASIVTDILAHTIAGREPDRAKATADLLTRLRADLGERK</sequence>
<dbReference type="GO" id="GO:0097367">
    <property type="term" value="F:carbohydrate derivative binding"/>
    <property type="evidence" value="ECO:0007669"/>
    <property type="project" value="InterPro"/>
</dbReference>
<dbReference type="InterPro" id="IPR000281">
    <property type="entry name" value="HTH_RpiR"/>
</dbReference>
<dbReference type="InterPro" id="IPR036388">
    <property type="entry name" value="WH-like_DNA-bd_sf"/>
</dbReference>
<evidence type="ECO:0000256" key="2">
    <source>
        <dbReference type="ARBA" id="ARBA00023125"/>
    </source>
</evidence>
<reference evidence="5 8" key="2">
    <citation type="submission" date="2020-01" db="EMBL/GenBank/DDBJ databases">
        <title>Insect and environment-associated Actinomycetes.</title>
        <authorList>
            <person name="Currrie C."/>
            <person name="Chevrette M."/>
            <person name="Carlson C."/>
            <person name="Stubbendieck R."/>
            <person name="Wendt-Pienkowski E."/>
        </authorList>
    </citation>
    <scope>NUCLEOTIDE SEQUENCE [LARGE SCALE GENOMIC DNA]</scope>
    <source>
        <strain evidence="5 8">SID8386</strain>
    </source>
</reference>
<dbReference type="Gene3D" id="3.40.50.10490">
    <property type="entry name" value="Glucose-6-phosphate isomerase like protein, domain 1"/>
    <property type="match status" value="1"/>
</dbReference>
<dbReference type="RefSeq" id="WP_093576861.1">
    <property type="nucleotide sequence ID" value="NZ_FOWC01000020.1"/>
</dbReference>
<dbReference type="GO" id="GO:0003677">
    <property type="term" value="F:DNA binding"/>
    <property type="evidence" value="ECO:0007669"/>
    <property type="project" value="UniProtKB-KW"/>
</dbReference>
<gene>
    <name evidence="5" type="ORF">G3I59_31905</name>
    <name evidence="6" type="ORF">SAMN05421854_12051</name>
</gene>
<dbReference type="CDD" id="cd05013">
    <property type="entry name" value="SIS_RpiR"/>
    <property type="match status" value="1"/>
</dbReference>